<proteinExistence type="predicted"/>
<comment type="caution">
    <text evidence="1">The sequence shown here is derived from an EMBL/GenBank/DDBJ whole genome shotgun (WGS) entry which is preliminary data.</text>
</comment>
<reference evidence="1" key="1">
    <citation type="journal article" date="2014" name="Front. Microbiol.">
        <title>High frequency of phylogenetically diverse reductive dehalogenase-homologous genes in deep subseafloor sedimentary metagenomes.</title>
        <authorList>
            <person name="Kawai M."/>
            <person name="Futagami T."/>
            <person name="Toyoda A."/>
            <person name="Takaki Y."/>
            <person name="Nishi S."/>
            <person name="Hori S."/>
            <person name="Arai W."/>
            <person name="Tsubouchi T."/>
            <person name="Morono Y."/>
            <person name="Uchiyama I."/>
            <person name="Ito T."/>
            <person name="Fujiyama A."/>
            <person name="Inagaki F."/>
            <person name="Takami H."/>
        </authorList>
    </citation>
    <scope>NUCLEOTIDE SEQUENCE</scope>
    <source>
        <strain evidence="1">Expedition CK06-06</strain>
    </source>
</reference>
<dbReference type="EMBL" id="BARW01002077">
    <property type="protein sequence ID" value="GAI67128.1"/>
    <property type="molecule type" value="Genomic_DNA"/>
</dbReference>
<organism evidence="1">
    <name type="scientific">marine sediment metagenome</name>
    <dbReference type="NCBI Taxonomy" id="412755"/>
    <lineage>
        <taxon>unclassified sequences</taxon>
        <taxon>metagenomes</taxon>
        <taxon>ecological metagenomes</taxon>
    </lineage>
</organism>
<sequence length="140" mass="16413">MSVILYDDEKFLKIYQNLSIQATDLAHLWKYPEGWNKPNGLDEHFKIFVSDLRRANIMTHNRQYPDDARPVSLLDFHCVLPYSSTIQFVKSLQGLSYNLICNDGKEMTLSNCAHRLHELIFYLLSKIVSDIPEYARCLTW</sequence>
<gene>
    <name evidence="1" type="ORF">S12H4_06050</name>
</gene>
<protein>
    <submittedName>
        <fullName evidence="1">Uncharacterized protein</fullName>
    </submittedName>
</protein>
<evidence type="ECO:0000313" key="1">
    <source>
        <dbReference type="EMBL" id="GAI67128.1"/>
    </source>
</evidence>
<accession>X1QFZ9</accession>
<dbReference type="AlphaFoldDB" id="X1QFZ9"/>
<name>X1QFZ9_9ZZZZ</name>